<keyword evidence="10" id="KW-1185">Reference proteome</keyword>
<dbReference type="GO" id="GO:0030154">
    <property type="term" value="P:cell differentiation"/>
    <property type="evidence" value="ECO:0007669"/>
    <property type="project" value="TreeGrafter"/>
</dbReference>
<dbReference type="AlphaFoldDB" id="A0A0R3TVT7"/>
<dbReference type="GO" id="GO:0005634">
    <property type="term" value="C:nucleus"/>
    <property type="evidence" value="ECO:0007669"/>
    <property type="project" value="UniProtKB-SubCell"/>
</dbReference>
<reference evidence="9 10" key="2">
    <citation type="submission" date="2018-11" db="EMBL/GenBank/DDBJ databases">
        <authorList>
            <consortium name="Pathogen Informatics"/>
        </authorList>
    </citation>
    <scope>NUCLEOTIDE SEQUENCE [LARGE SCALE GENOMIC DNA]</scope>
</reference>
<dbReference type="GO" id="GO:0000978">
    <property type="term" value="F:RNA polymerase II cis-regulatory region sequence-specific DNA binding"/>
    <property type="evidence" value="ECO:0007669"/>
    <property type="project" value="TreeGrafter"/>
</dbReference>
<evidence type="ECO:0000256" key="1">
    <source>
        <dbReference type="ARBA" id="ARBA00004123"/>
    </source>
</evidence>
<evidence type="ECO:0000256" key="5">
    <source>
        <dbReference type="PROSITE-ProRule" id="PRU00108"/>
    </source>
</evidence>
<dbReference type="InterPro" id="IPR001356">
    <property type="entry name" value="HD"/>
</dbReference>
<dbReference type="SUPFAM" id="SSF46689">
    <property type="entry name" value="Homeodomain-like"/>
    <property type="match status" value="1"/>
</dbReference>
<feature type="region of interest" description="Disordered" evidence="7">
    <location>
        <begin position="1"/>
        <end position="33"/>
    </location>
</feature>
<dbReference type="GO" id="GO:0000981">
    <property type="term" value="F:DNA-binding transcription factor activity, RNA polymerase II-specific"/>
    <property type="evidence" value="ECO:0007669"/>
    <property type="project" value="InterPro"/>
</dbReference>
<dbReference type="Gene3D" id="1.10.10.60">
    <property type="entry name" value="Homeodomain-like"/>
    <property type="match status" value="1"/>
</dbReference>
<evidence type="ECO:0000256" key="3">
    <source>
        <dbReference type="ARBA" id="ARBA00023155"/>
    </source>
</evidence>
<dbReference type="PROSITE" id="PS50071">
    <property type="entry name" value="HOMEOBOX_2"/>
    <property type="match status" value="1"/>
</dbReference>
<organism evidence="11">
    <name type="scientific">Rodentolepis nana</name>
    <name type="common">Dwarf tapeworm</name>
    <name type="synonym">Hymenolepis nana</name>
    <dbReference type="NCBI Taxonomy" id="102285"/>
    <lineage>
        <taxon>Eukaryota</taxon>
        <taxon>Metazoa</taxon>
        <taxon>Spiralia</taxon>
        <taxon>Lophotrochozoa</taxon>
        <taxon>Platyhelminthes</taxon>
        <taxon>Cestoda</taxon>
        <taxon>Eucestoda</taxon>
        <taxon>Cyclophyllidea</taxon>
        <taxon>Hymenolepididae</taxon>
        <taxon>Rodentolepis</taxon>
    </lineage>
</organism>
<dbReference type="Pfam" id="PF00046">
    <property type="entry name" value="Homeodomain"/>
    <property type="match status" value="1"/>
</dbReference>
<dbReference type="STRING" id="102285.A0A0R3TVT7"/>
<dbReference type="PROSITE" id="PS00027">
    <property type="entry name" value="HOMEOBOX_1"/>
    <property type="match status" value="1"/>
</dbReference>
<feature type="compositionally biased region" description="Polar residues" evidence="7">
    <location>
        <begin position="1"/>
        <end position="14"/>
    </location>
</feature>
<dbReference type="EMBL" id="UZAE01013901">
    <property type="protein sequence ID" value="VDO11749.1"/>
    <property type="molecule type" value="Genomic_DNA"/>
</dbReference>
<dbReference type="OrthoDB" id="1867783at2759"/>
<protein>
    <submittedName>
        <fullName evidence="11">Homeobox domain-containing protein</fullName>
    </submittedName>
</protein>
<accession>A0A0R3TVT7</accession>
<dbReference type="SMART" id="SM00389">
    <property type="entry name" value="HOX"/>
    <property type="match status" value="1"/>
</dbReference>
<keyword evidence="3 5" id="KW-0371">Homeobox</keyword>
<sequence>MPNQSPFSISNILKSSDGKQMDNGLTPDTNEATENNISDVANSFPHINSPSQFTTPHGDPDKAVLLQNLMEETENQKEEIPGMLRVRIRNSRVPFTRTQVERLEAIFSQTNYLSGGEVTEVARELQIAESRVKIWFQNRRARKRRECNLREMTTLPFYPGQPSPLDFLQNVRQTQADSAQEFTQFLPFFPKDWFRDGSL</sequence>
<reference evidence="11" key="1">
    <citation type="submission" date="2017-02" db="UniProtKB">
        <authorList>
            <consortium name="WormBaseParasite"/>
        </authorList>
    </citation>
    <scope>IDENTIFICATION</scope>
</reference>
<dbReference type="InterPro" id="IPR009057">
    <property type="entry name" value="Homeodomain-like_sf"/>
</dbReference>
<dbReference type="PANTHER" id="PTHR24340">
    <property type="entry name" value="HOMEOBOX PROTEIN NKX"/>
    <property type="match status" value="1"/>
</dbReference>
<dbReference type="InterPro" id="IPR050394">
    <property type="entry name" value="Homeobox_NK-like"/>
</dbReference>
<dbReference type="WBParaSite" id="HNAJ_0001194801-mRNA-1">
    <property type="protein sequence ID" value="HNAJ_0001194801-mRNA-1"/>
    <property type="gene ID" value="HNAJ_0001194801"/>
</dbReference>
<evidence type="ECO:0000313" key="10">
    <source>
        <dbReference type="Proteomes" id="UP000278807"/>
    </source>
</evidence>
<feature type="DNA-binding region" description="Homeobox" evidence="5">
    <location>
        <begin position="88"/>
        <end position="147"/>
    </location>
</feature>
<comment type="subcellular location">
    <subcellularLocation>
        <location evidence="1 5 6">Nucleus</location>
    </subcellularLocation>
</comment>
<keyword evidence="2 5" id="KW-0238">DNA-binding</keyword>
<evidence type="ECO:0000256" key="4">
    <source>
        <dbReference type="ARBA" id="ARBA00023242"/>
    </source>
</evidence>
<feature type="domain" description="Homeobox" evidence="8">
    <location>
        <begin position="86"/>
        <end position="146"/>
    </location>
</feature>
<dbReference type="InterPro" id="IPR017970">
    <property type="entry name" value="Homeobox_CS"/>
</dbReference>
<dbReference type="Proteomes" id="UP000278807">
    <property type="component" value="Unassembled WGS sequence"/>
</dbReference>
<evidence type="ECO:0000259" key="8">
    <source>
        <dbReference type="PROSITE" id="PS50071"/>
    </source>
</evidence>
<dbReference type="CDD" id="cd00086">
    <property type="entry name" value="homeodomain"/>
    <property type="match status" value="1"/>
</dbReference>
<gene>
    <name evidence="9" type="ORF">HNAJ_LOCUS11937</name>
</gene>
<name>A0A0R3TVT7_RODNA</name>
<evidence type="ECO:0000256" key="2">
    <source>
        <dbReference type="ARBA" id="ARBA00023125"/>
    </source>
</evidence>
<evidence type="ECO:0000313" key="11">
    <source>
        <dbReference type="WBParaSite" id="HNAJ_0001194801-mRNA-1"/>
    </source>
</evidence>
<evidence type="ECO:0000313" key="9">
    <source>
        <dbReference type="EMBL" id="VDO11749.1"/>
    </source>
</evidence>
<evidence type="ECO:0000256" key="6">
    <source>
        <dbReference type="RuleBase" id="RU000682"/>
    </source>
</evidence>
<evidence type="ECO:0000256" key="7">
    <source>
        <dbReference type="SAM" id="MobiDB-lite"/>
    </source>
</evidence>
<proteinExistence type="predicted"/>
<keyword evidence="4 5" id="KW-0539">Nucleus</keyword>